<dbReference type="Proteomes" id="UP001501844">
    <property type="component" value="Unassembled WGS sequence"/>
</dbReference>
<name>A0ABP8F8H1_9BACT</name>
<dbReference type="SUPFAM" id="SSF52540">
    <property type="entry name" value="P-loop containing nucleoside triphosphate hydrolases"/>
    <property type="match status" value="1"/>
</dbReference>
<dbReference type="Gene3D" id="3.40.50.300">
    <property type="entry name" value="P-loop containing nucleotide triphosphate hydrolases"/>
    <property type="match status" value="1"/>
</dbReference>
<reference evidence="6" key="1">
    <citation type="journal article" date="2019" name="Int. J. Syst. Evol. Microbiol.">
        <title>The Global Catalogue of Microorganisms (GCM) 10K type strain sequencing project: providing services to taxonomists for standard genome sequencing and annotation.</title>
        <authorList>
            <consortium name="The Broad Institute Genomics Platform"/>
            <consortium name="The Broad Institute Genome Sequencing Center for Infectious Disease"/>
            <person name="Wu L."/>
            <person name="Ma J."/>
        </authorList>
    </citation>
    <scope>NUCLEOTIDE SEQUENCE [LARGE SCALE GENOMIC DNA]</scope>
    <source>
        <strain evidence="6">JCM 17917</strain>
    </source>
</reference>
<protein>
    <submittedName>
        <fullName evidence="5">MutS family DNA mismatch repair protein</fullName>
    </submittedName>
</protein>
<gene>
    <name evidence="5" type="ORF">GCM10023183_05510</name>
</gene>
<keyword evidence="3" id="KW-0238">DNA-binding</keyword>
<keyword evidence="6" id="KW-1185">Reference proteome</keyword>
<dbReference type="InterPro" id="IPR045076">
    <property type="entry name" value="MutS"/>
</dbReference>
<dbReference type="RefSeq" id="WP_345162115.1">
    <property type="nucleotide sequence ID" value="NZ_BAABGX010000001.1"/>
</dbReference>
<dbReference type="Pfam" id="PF00488">
    <property type="entry name" value="MutS_V"/>
    <property type="match status" value="1"/>
</dbReference>
<evidence type="ECO:0000313" key="6">
    <source>
        <dbReference type="Proteomes" id="UP001501844"/>
    </source>
</evidence>
<feature type="domain" description="DNA mismatch repair proteins mutS family" evidence="4">
    <location>
        <begin position="246"/>
        <end position="435"/>
    </location>
</feature>
<dbReference type="InterPro" id="IPR027417">
    <property type="entry name" value="P-loop_NTPase"/>
</dbReference>
<dbReference type="PANTHER" id="PTHR11361">
    <property type="entry name" value="DNA MISMATCH REPAIR PROTEIN MUTS FAMILY MEMBER"/>
    <property type="match status" value="1"/>
</dbReference>
<accession>A0ABP8F8H1</accession>
<evidence type="ECO:0000259" key="4">
    <source>
        <dbReference type="SMART" id="SM00534"/>
    </source>
</evidence>
<sequence>MYTIQDLDIEEKIVPLFDYTITEKGHQTLKKLFSVIPNTLEEVLQRQEIFKALHTHWDVLEDFNFKVIDCREAYEYCSNLHHQDLQKSPNLLVHILTYKTKQIEIASKRSKLIQLLLLFEHLTTKYFSRLITSKLPIELQQGVNLFKSLYEKSAMATFLLLLRQDKFSNKHVLLLEKRLHQYGQGDLNQAWEFLFLFEAYFSMAKGMKKLDLVFPIFDSEHFKLEDFYHPFLKEPVKNSVTLTGLDNVMLLTGPNMSGKSTFFKSIALCVYLAHIGAAVPATYCSLPYFSCITISIHAKDDLTNGYSHFMHELRTVKEVILKSKESPTFAVFDELFKGTNPEDAKDLLLNTISGLTQFKGSFFLVSSHVINHLDLGGPAKGGVQPFFLDCQVQEEIPTFSYQLRPGSSQLKIGRILFDQLGLNDLLQENGTNLNRL</sequence>
<dbReference type="EMBL" id="BAABGX010000001">
    <property type="protein sequence ID" value="GAA4297684.1"/>
    <property type="molecule type" value="Genomic_DNA"/>
</dbReference>
<keyword evidence="2" id="KW-0067">ATP-binding</keyword>
<evidence type="ECO:0000256" key="3">
    <source>
        <dbReference type="ARBA" id="ARBA00023125"/>
    </source>
</evidence>
<evidence type="ECO:0000256" key="2">
    <source>
        <dbReference type="ARBA" id="ARBA00022840"/>
    </source>
</evidence>
<dbReference type="InterPro" id="IPR000432">
    <property type="entry name" value="DNA_mismatch_repair_MutS_C"/>
</dbReference>
<dbReference type="SMART" id="SM00534">
    <property type="entry name" value="MUTSac"/>
    <property type="match status" value="1"/>
</dbReference>
<dbReference type="PANTHER" id="PTHR11361:SF99">
    <property type="entry name" value="DNA MISMATCH REPAIR PROTEIN"/>
    <property type="match status" value="1"/>
</dbReference>
<organism evidence="5 6">
    <name type="scientific">Nibribacter koreensis</name>
    <dbReference type="NCBI Taxonomy" id="1084519"/>
    <lineage>
        <taxon>Bacteria</taxon>
        <taxon>Pseudomonadati</taxon>
        <taxon>Bacteroidota</taxon>
        <taxon>Cytophagia</taxon>
        <taxon>Cytophagales</taxon>
        <taxon>Hymenobacteraceae</taxon>
        <taxon>Nibribacter</taxon>
    </lineage>
</organism>
<proteinExistence type="predicted"/>
<comment type="caution">
    <text evidence="5">The sequence shown here is derived from an EMBL/GenBank/DDBJ whole genome shotgun (WGS) entry which is preliminary data.</text>
</comment>
<evidence type="ECO:0000256" key="1">
    <source>
        <dbReference type="ARBA" id="ARBA00022741"/>
    </source>
</evidence>
<keyword evidence="1" id="KW-0547">Nucleotide-binding</keyword>
<evidence type="ECO:0000313" key="5">
    <source>
        <dbReference type="EMBL" id="GAA4297684.1"/>
    </source>
</evidence>